<dbReference type="AlphaFoldDB" id="A4ECB9"/>
<dbReference type="Proteomes" id="UP000002979">
    <property type="component" value="Unassembled WGS sequence"/>
</dbReference>
<proteinExistence type="predicted"/>
<organism evidence="1 2">
    <name type="scientific">Collinsella aerofaciens (strain ATCC 25986 / DSM 3979 / JCM 10188 / KCTC 3647 / NCTC 11838 / VPI 1003)</name>
    <dbReference type="NCBI Taxonomy" id="411903"/>
    <lineage>
        <taxon>Bacteria</taxon>
        <taxon>Bacillati</taxon>
        <taxon>Actinomycetota</taxon>
        <taxon>Coriobacteriia</taxon>
        <taxon>Coriobacteriales</taxon>
        <taxon>Coriobacteriaceae</taxon>
        <taxon>Collinsella</taxon>
    </lineage>
</organism>
<evidence type="ECO:0000313" key="2">
    <source>
        <dbReference type="Proteomes" id="UP000002979"/>
    </source>
</evidence>
<sequence>MLDTGDRTGIELRHIKRNAILELMEPEGDADRLNAAVNDGHAPTIT</sequence>
<reference evidence="1 2" key="2">
    <citation type="submission" date="2007-04" db="EMBL/GenBank/DDBJ databases">
        <authorList>
            <person name="Fulton L."/>
            <person name="Clifton S."/>
            <person name="Fulton B."/>
            <person name="Xu J."/>
            <person name="Minx P."/>
            <person name="Mardis E.R."/>
            <person name="Wilson R.K."/>
        </authorList>
    </citation>
    <scope>NUCLEOTIDE SEQUENCE [LARGE SCALE GENOMIC DNA]</scope>
    <source>
        <strain evidence="2">ATCC 25986 / DSM 3979 / JCM 10188 / KCTC 3647 / NCTC 11838 / VPI 1003</strain>
    </source>
</reference>
<gene>
    <name evidence="1" type="ORF">COLAER_02098</name>
</gene>
<evidence type="ECO:0000313" key="1">
    <source>
        <dbReference type="EMBL" id="EBA38819.1"/>
    </source>
</evidence>
<comment type="caution">
    <text evidence="1">The sequence shown here is derived from an EMBL/GenBank/DDBJ whole genome shotgun (WGS) entry which is preliminary data.</text>
</comment>
<dbReference type="EMBL" id="AAVN02000010">
    <property type="protein sequence ID" value="EBA38819.1"/>
    <property type="molecule type" value="Genomic_DNA"/>
</dbReference>
<accession>A4ECB9</accession>
<reference evidence="1 2" key="1">
    <citation type="submission" date="2007-01" db="EMBL/GenBank/DDBJ databases">
        <title>Draft genome sequence of Collinsella aerofaciens (ATCC 25986).</title>
        <authorList>
            <person name="Sudarsanam P."/>
            <person name="Ley R."/>
            <person name="Guruge J."/>
            <person name="Turnbaugh P.J."/>
            <person name="Mahowald M."/>
            <person name="Liep D."/>
            <person name="Gordon J."/>
        </authorList>
    </citation>
    <scope>NUCLEOTIDE SEQUENCE [LARGE SCALE GENOMIC DNA]</scope>
    <source>
        <strain evidence="2">ATCC 25986 / DSM 3979 / JCM 10188 / KCTC 3647 / NCTC 11838 / VPI 1003</strain>
    </source>
</reference>
<protein>
    <submittedName>
        <fullName evidence="1">Uncharacterized protein</fullName>
    </submittedName>
</protein>
<name>A4ECB9_COLAA</name>